<protein>
    <submittedName>
        <fullName evidence="1">Enzymatic polyprotein</fullName>
    </submittedName>
</protein>
<dbReference type="InterPro" id="IPR043502">
    <property type="entry name" value="DNA/RNA_pol_sf"/>
</dbReference>
<evidence type="ECO:0000313" key="2">
    <source>
        <dbReference type="Proteomes" id="UP000265520"/>
    </source>
</evidence>
<evidence type="ECO:0000313" key="1">
    <source>
        <dbReference type="EMBL" id="MCI30835.1"/>
    </source>
</evidence>
<dbReference type="Gene3D" id="3.10.10.10">
    <property type="entry name" value="HIV Type 1 Reverse Transcriptase, subunit A, domain 1"/>
    <property type="match status" value="1"/>
</dbReference>
<sequence length="86" mass="9850">DVHSDDITTLPAEREIEFSIDMVRAAQSIFVAPYRMSPLKLKELKSQLEELLQKQFIRPSVPLGCTSIVSKEEERRNASMHRLPPT</sequence>
<dbReference type="PANTHER" id="PTHR15503:SF45">
    <property type="entry name" value="RNA-DIRECTED DNA POLYMERASE HOMOLOG"/>
    <property type="match status" value="1"/>
</dbReference>
<dbReference type="InterPro" id="IPR032567">
    <property type="entry name" value="RTL1-rel"/>
</dbReference>
<feature type="non-terminal residue" evidence="1">
    <location>
        <position position="1"/>
    </location>
</feature>
<comment type="caution">
    <text evidence="1">The sequence shown here is derived from an EMBL/GenBank/DDBJ whole genome shotgun (WGS) entry which is preliminary data.</text>
</comment>
<accession>A0A392R5L8</accession>
<name>A0A392R5L8_9FABA</name>
<dbReference type="EMBL" id="LXQA010182538">
    <property type="protein sequence ID" value="MCI30835.1"/>
    <property type="molecule type" value="Genomic_DNA"/>
</dbReference>
<organism evidence="1 2">
    <name type="scientific">Trifolium medium</name>
    <dbReference type="NCBI Taxonomy" id="97028"/>
    <lineage>
        <taxon>Eukaryota</taxon>
        <taxon>Viridiplantae</taxon>
        <taxon>Streptophyta</taxon>
        <taxon>Embryophyta</taxon>
        <taxon>Tracheophyta</taxon>
        <taxon>Spermatophyta</taxon>
        <taxon>Magnoliopsida</taxon>
        <taxon>eudicotyledons</taxon>
        <taxon>Gunneridae</taxon>
        <taxon>Pentapetalae</taxon>
        <taxon>rosids</taxon>
        <taxon>fabids</taxon>
        <taxon>Fabales</taxon>
        <taxon>Fabaceae</taxon>
        <taxon>Papilionoideae</taxon>
        <taxon>50 kb inversion clade</taxon>
        <taxon>NPAAA clade</taxon>
        <taxon>Hologalegina</taxon>
        <taxon>IRL clade</taxon>
        <taxon>Trifolieae</taxon>
        <taxon>Trifolium</taxon>
    </lineage>
</organism>
<reference evidence="1 2" key="1">
    <citation type="journal article" date="2018" name="Front. Plant Sci.">
        <title>Red Clover (Trifolium pratense) and Zigzag Clover (T. medium) - A Picture of Genomic Similarities and Differences.</title>
        <authorList>
            <person name="Dluhosova J."/>
            <person name="Istvanek J."/>
            <person name="Nedelnik J."/>
            <person name="Repkova J."/>
        </authorList>
    </citation>
    <scope>NUCLEOTIDE SEQUENCE [LARGE SCALE GENOMIC DNA]</scope>
    <source>
        <strain evidence="2">cv. 10/8</strain>
        <tissue evidence="1">Leaf</tissue>
    </source>
</reference>
<dbReference type="Proteomes" id="UP000265520">
    <property type="component" value="Unassembled WGS sequence"/>
</dbReference>
<dbReference type="AlphaFoldDB" id="A0A392R5L8"/>
<keyword evidence="2" id="KW-1185">Reference proteome</keyword>
<proteinExistence type="predicted"/>
<dbReference type="PANTHER" id="PTHR15503">
    <property type="entry name" value="LDOC1 RELATED"/>
    <property type="match status" value="1"/>
</dbReference>
<dbReference type="SUPFAM" id="SSF56672">
    <property type="entry name" value="DNA/RNA polymerases"/>
    <property type="match status" value="1"/>
</dbReference>